<dbReference type="GO" id="GO:0070129">
    <property type="term" value="P:regulation of mitochondrial translation"/>
    <property type="evidence" value="ECO:0007669"/>
    <property type="project" value="TreeGrafter"/>
</dbReference>
<dbReference type="Gene3D" id="1.25.40.10">
    <property type="entry name" value="Tetratricopeptide repeat domain"/>
    <property type="match status" value="1"/>
</dbReference>
<reference evidence="3" key="1">
    <citation type="submission" date="2016-06" db="UniProtKB">
        <authorList>
            <consortium name="WormBaseParasite"/>
        </authorList>
    </citation>
    <scope>IDENTIFICATION</scope>
</reference>
<reference evidence="1 2" key="2">
    <citation type="submission" date="2018-11" db="EMBL/GenBank/DDBJ databases">
        <authorList>
            <consortium name="Pathogen Informatics"/>
        </authorList>
    </citation>
    <scope>NUCLEOTIDE SEQUENCE [LARGE SCALE GENOMIC DNA]</scope>
</reference>
<organism evidence="2 3">
    <name type="scientific">Toxocara canis</name>
    <name type="common">Canine roundworm</name>
    <dbReference type="NCBI Taxonomy" id="6265"/>
    <lineage>
        <taxon>Eukaryota</taxon>
        <taxon>Metazoa</taxon>
        <taxon>Ecdysozoa</taxon>
        <taxon>Nematoda</taxon>
        <taxon>Chromadorea</taxon>
        <taxon>Rhabditida</taxon>
        <taxon>Spirurina</taxon>
        <taxon>Ascaridomorpha</taxon>
        <taxon>Ascaridoidea</taxon>
        <taxon>Toxocaridae</taxon>
        <taxon>Toxocara</taxon>
    </lineage>
</organism>
<dbReference type="Proteomes" id="UP000050794">
    <property type="component" value="Unassembled WGS sequence"/>
</dbReference>
<evidence type="ECO:0000313" key="3">
    <source>
        <dbReference type="WBParaSite" id="TCNE_0000565101-mRNA-1"/>
    </source>
</evidence>
<accession>A0A183UAY1</accession>
<evidence type="ECO:0000313" key="1">
    <source>
        <dbReference type="EMBL" id="VDM36852.1"/>
    </source>
</evidence>
<dbReference type="GO" id="GO:0005739">
    <property type="term" value="C:mitochondrion"/>
    <property type="evidence" value="ECO:0007669"/>
    <property type="project" value="TreeGrafter"/>
</dbReference>
<dbReference type="WBParaSite" id="TCNE_0000565101-mRNA-1">
    <property type="protein sequence ID" value="TCNE_0000565101-mRNA-1"/>
    <property type="gene ID" value="TCNE_0000565101"/>
</dbReference>
<sequence>MGVRRSQVDSEEVALLEKHRQTLDDSELTSVYDVVESIEWRHAVTRSVLDRMLHFLQSPQSNIEMLSDRQIGVLFSGTGKICVALTPSQRQTYTKKITAILNSKAQLDNSVEVDVVRVLKELKLANIEPNGDTFAVLSRAYALKGDVVGVIEIVNHMNETGIDTNERIIEWMIFALARSGRDEHALSVIESFSKNGAFSEAKLRIAYANAKATIGETESMIKIFNGVSERLAIRSKENANLMLDVLFTLLEQNNTTGVEKLLSFLPLDENGKLSDTIDFTTVMGRMRQYRDLKDGNIQAAVRLYKLLSEKYARSQRDFFRSYLFDKLKQSGSVPEAVELGVAFEEAGILKFLWHIRWVLQLSTSPTEKRGEILAHIANALFKWESPEMRYLKEWLLEPLVKNLDALPEVMARISKKERIRSSVACSLVDHLMFRGKFDEVTKILNGPLKGIPLNVTNLAGTLKRVLTRSNAKEDELKLASHILASAFPDGDERYTPPLPAVEVIKAVLMSKAVSEDKARMLIKMWLDEDRIAISAEDIDALQKALTDADESVKAKLVTVLKRKPKVGRFGFLQLFCVQLSSASRMATFLNKRRSFVLQTLLRWKETEDINVLEDEAKSIASSRNPKKHLILQSLYSVIAAKRCAEKTLNVDSMSWLLERYHALPDTATHAFFEFDNKLRRTMREAIITRNVNAADRLWKIGSGKLPTLMKIGYAAVLHYAERAEDAKRILSEIHSNGETFDVNTIANVSCFSAVPVPFMRNKYARYGYIRGAMYVFNGRLYLHSPLVIGDRKESEAFLELVIEVFKMSTALRKRLLLGIRVKEFDKLVSAGRLEEAFSFAKDMSAETGRAFGQLDLMEAALTNGDMQLLHNVISMVQNKHDRNSALLDFGVALLENERIEHAARVFAVRLFLL</sequence>
<dbReference type="InterPro" id="IPR033490">
    <property type="entry name" value="LRP130"/>
</dbReference>
<dbReference type="GO" id="GO:0005634">
    <property type="term" value="C:nucleus"/>
    <property type="evidence" value="ECO:0007669"/>
    <property type="project" value="TreeGrafter"/>
</dbReference>
<dbReference type="PANTHER" id="PTHR46669:SF3">
    <property type="entry name" value="LEUCINE-RICH PPR MOTIF-CONTAINING PROTEIN, MITOCHONDRIAL"/>
    <property type="match status" value="1"/>
</dbReference>
<keyword evidence="2" id="KW-1185">Reference proteome</keyword>
<evidence type="ECO:0000313" key="2">
    <source>
        <dbReference type="Proteomes" id="UP000050794"/>
    </source>
</evidence>
<dbReference type="InterPro" id="IPR011990">
    <property type="entry name" value="TPR-like_helical_dom_sf"/>
</dbReference>
<dbReference type="EMBL" id="UYWY01019377">
    <property type="protein sequence ID" value="VDM36852.1"/>
    <property type="molecule type" value="Genomic_DNA"/>
</dbReference>
<dbReference type="PANTHER" id="PTHR46669">
    <property type="entry name" value="LEUCINE-RICH PPR MOTIF-CONTAINING PROTEIN, MITOCHONDRIAL"/>
    <property type="match status" value="1"/>
</dbReference>
<dbReference type="GO" id="GO:0003730">
    <property type="term" value="F:mRNA 3'-UTR binding"/>
    <property type="evidence" value="ECO:0007669"/>
    <property type="project" value="TreeGrafter"/>
</dbReference>
<dbReference type="AlphaFoldDB" id="A0A183UAY1"/>
<gene>
    <name evidence="1" type="ORF">TCNE_LOCUS5651</name>
</gene>
<proteinExistence type="predicted"/>
<name>A0A183UAY1_TOXCA</name>
<protein>
    <submittedName>
        <fullName evidence="3">Leucine-rich PPR motif-containing protein, mitochondrial</fullName>
    </submittedName>
</protein>